<keyword evidence="2" id="KW-1003">Cell membrane</keyword>
<feature type="transmembrane region" description="Helical" evidence="7">
    <location>
        <begin position="21"/>
        <end position="44"/>
    </location>
</feature>
<feature type="domain" description="MacB-like periplasmic core" evidence="9">
    <location>
        <begin position="22"/>
        <end position="211"/>
    </location>
</feature>
<dbReference type="AlphaFoldDB" id="T4VNY8"/>
<feature type="transmembrane region" description="Helical" evidence="7">
    <location>
        <begin position="333"/>
        <end position="356"/>
    </location>
</feature>
<evidence type="ECO:0000256" key="7">
    <source>
        <dbReference type="SAM" id="Phobius"/>
    </source>
</evidence>
<dbReference type="PATRIC" id="fig|1233171.3.peg.2045"/>
<name>T4VNY8_PARBF</name>
<dbReference type="Pfam" id="PF02687">
    <property type="entry name" value="FtsX"/>
    <property type="match status" value="2"/>
</dbReference>
<comment type="caution">
    <text evidence="10">The sequence shown here is derived from an EMBL/GenBank/DDBJ whole genome shotgun (WGS) entry which is preliminary data.</text>
</comment>
<feature type="transmembrane region" description="Helical" evidence="7">
    <location>
        <begin position="295"/>
        <end position="321"/>
    </location>
</feature>
<dbReference type="Proteomes" id="UP000015688">
    <property type="component" value="Unassembled WGS sequence"/>
</dbReference>
<evidence type="ECO:0000256" key="4">
    <source>
        <dbReference type="ARBA" id="ARBA00022989"/>
    </source>
</evidence>
<dbReference type="InterPro" id="IPR025857">
    <property type="entry name" value="MacB_PCD"/>
</dbReference>
<dbReference type="PANTHER" id="PTHR30572">
    <property type="entry name" value="MEMBRANE COMPONENT OF TRANSPORTER-RELATED"/>
    <property type="match status" value="1"/>
</dbReference>
<evidence type="ECO:0000259" key="9">
    <source>
        <dbReference type="Pfam" id="PF12704"/>
    </source>
</evidence>
<protein>
    <submittedName>
        <fullName evidence="10">FtsX-like permease family protein</fullName>
    </submittedName>
</protein>
<dbReference type="InterPro" id="IPR003838">
    <property type="entry name" value="ABC3_permease_C"/>
</dbReference>
<feature type="transmembrane region" description="Helical" evidence="7">
    <location>
        <begin position="774"/>
        <end position="795"/>
    </location>
</feature>
<feature type="transmembrane region" description="Helical" evidence="7">
    <location>
        <begin position="807"/>
        <end position="829"/>
    </location>
</feature>
<evidence type="ECO:0000313" key="10">
    <source>
        <dbReference type="EMBL" id="EQK43213.1"/>
    </source>
</evidence>
<feature type="transmembrane region" description="Helical" evidence="7">
    <location>
        <begin position="412"/>
        <end position="433"/>
    </location>
</feature>
<gene>
    <name evidence="10" type="ORF">C672_2157</name>
</gene>
<evidence type="ECO:0000313" key="11">
    <source>
        <dbReference type="Proteomes" id="UP000015688"/>
    </source>
</evidence>
<dbReference type="GeneID" id="67472999"/>
<comment type="subcellular location">
    <subcellularLocation>
        <location evidence="1">Cell membrane</location>
        <topology evidence="1">Multi-pass membrane protein</topology>
    </subcellularLocation>
</comment>
<dbReference type="Pfam" id="PF12704">
    <property type="entry name" value="MacB_PCD"/>
    <property type="match status" value="1"/>
</dbReference>
<accession>T4VNY8</accession>
<evidence type="ECO:0000256" key="5">
    <source>
        <dbReference type="ARBA" id="ARBA00023136"/>
    </source>
</evidence>
<evidence type="ECO:0000256" key="3">
    <source>
        <dbReference type="ARBA" id="ARBA00022692"/>
    </source>
</evidence>
<feature type="transmembrane region" description="Helical" evidence="7">
    <location>
        <begin position="714"/>
        <end position="736"/>
    </location>
</feature>
<dbReference type="PANTHER" id="PTHR30572:SF4">
    <property type="entry name" value="ABC TRANSPORTER PERMEASE YTRF"/>
    <property type="match status" value="1"/>
</dbReference>
<keyword evidence="5 7" id="KW-0472">Membrane</keyword>
<dbReference type="GO" id="GO:0005886">
    <property type="term" value="C:plasma membrane"/>
    <property type="evidence" value="ECO:0007669"/>
    <property type="project" value="UniProtKB-SubCell"/>
</dbReference>
<evidence type="ECO:0000259" key="8">
    <source>
        <dbReference type="Pfam" id="PF02687"/>
    </source>
</evidence>
<proteinExistence type="inferred from homology"/>
<organism evidence="10 11">
    <name type="scientific">Paraclostridium bifermentans ATCC 638 = DSM 14991</name>
    <dbReference type="NCBI Taxonomy" id="1233171"/>
    <lineage>
        <taxon>Bacteria</taxon>
        <taxon>Bacillati</taxon>
        <taxon>Bacillota</taxon>
        <taxon>Clostridia</taxon>
        <taxon>Peptostreptococcales</taxon>
        <taxon>Peptostreptococcaceae</taxon>
        <taxon>Paraclostridium</taxon>
    </lineage>
</organism>
<comment type="similarity">
    <text evidence="6">Belongs to the ABC-4 integral membrane protein family.</text>
</comment>
<dbReference type="GO" id="GO:0022857">
    <property type="term" value="F:transmembrane transporter activity"/>
    <property type="evidence" value="ECO:0007669"/>
    <property type="project" value="TreeGrafter"/>
</dbReference>
<keyword evidence="3 7" id="KW-0812">Transmembrane</keyword>
<evidence type="ECO:0000256" key="2">
    <source>
        <dbReference type="ARBA" id="ARBA00022475"/>
    </source>
</evidence>
<feature type="domain" description="ABC3 transporter permease C-terminal" evidence="8">
    <location>
        <begin position="723"/>
        <end position="839"/>
    </location>
</feature>
<dbReference type="InterPro" id="IPR050250">
    <property type="entry name" value="Macrolide_Exporter_MacB"/>
</dbReference>
<evidence type="ECO:0000256" key="6">
    <source>
        <dbReference type="ARBA" id="ARBA00038076"/>
    </source>
</evidence>
<reference evidence="10 11" key="1">
    <citation type="submission" date="2013-06" db="EMBL/GenBank/DDBJ databases">
        <authorList>
            <person name="Walk S."/>
            <person name="Aronoff D."/>
            <person name="Young V.Y."/>
            <person name="Marsh J."/>
            <person name="Harrison L."/>
            <person name="Daugherty S.C."/>
            <person name="Shefchek K.A."/>
            <person name="Hine E.E."/>
            <person name="Tallon L.J."/>
            <person name="Sadzewicz L.K."/>
            <person name="Rasko D.A."/>
        </authorList>
    </citation>
    <scope>NUCLEOTIDE SEQUENCE [LARGE SCALE GENOMIC DNA]</scope>
    <source>
        <strain evidence="10 11">ATCC 638</strain>
    </source>
</reference>
<feature type="transmembrane region" description="Helical" evidence="7">
    <location>
        <begin position="239"/>
        <end position="263"/>
    </location>
</feature>
<evidence type="ECO:0000256" key="1">
    <source>
        <dbReference type="ARBA" id="ARBA00004651"/>
    </source>
</evidence>
<sequence>MINNYKSVSNRYLKYNKKRTQLMIIGIILSIALISSIGTFLLALQNSFVQEQINLNGNYHIILKNIDKEKFEKIKNNPQIEFISPENEMVYDNFVGNKKINVKSGNKSLFNIENVQIKEGRLPEKNNEIVIESWILKYFKKPINIGDKLKVDNKEYILVGIANDKWDSKASGITNGYVLDINVEKDIKNLPIYIKIKDNANKRDVINDITKLVGKNNIAENDRLLKFTGESKDKSMNGALFGIGAIVVGIVVMATIMLIYNAFNISIAERIKQFGQLKAMGATKKQIRTLILREATTIIIIAMPIGLFLGIISIFGILGIFKSFTREADIKFIISPIVIIGSMVIGATSVYISALLPAIKVSKISPLVAISSSNSISKEKIKKSRRKYNLNKMLKVNQIMAIKNIKRNKKRFYITSISMAMSVILFISFISFAKYAGNFTEKITEESKMSFRISQNFEGDREYFIDDNMLESIEKLNGIENAYSSYTPIKLKAVVDEYVIPKIIKDQNYDFINTVKYENKDYKYLSVLMNAFDKNKLEALNPYVSSGSIDNLKENEVIVIKNEKMPNAILSPVMNLKVGDEIKIDPNYFYKQERLTQDQYSKGLEPKIEENAKDSYNKNQLITLKVSAVIDDAPYYLGMNGIQKIILPTENLKSIIKDNDVAKSQFNRESVGIKCDSKNVDKVEKELNSFIKMYPDFNVKNVEDLNKEAMAYNLLPIILLLGFTIVITLISSINIINTISTNITIRTKEIASLKAIGMTSKELKSMICLEGMCFGIYGGIVGSIVGTILSYIIYLKFSEIKGFAYNIPYIEIIVAIVGVIVIGYISALIPMKKLRKSNIIEAIKEN</sequence>
<feature type="domain" description="ABC3 transporter permease C-terminal" evidence="8">
    <location>
        <begin position="246"/>
        <end position="366"/>
    </location>
</feature>
<dbReference type="EMBL" id="AVNC01000015">
    <property type="protein sequence ID" value="EQK43213.1"/>
    <property type="molecule type" value="Genomic_DNA"/>
</dbReference>
<keyword evidence="4 7" id="KW-1133">Transmembrane helix</keyword>
<dbReference type="RefSeq" id="WP_021433302.1">
    <property type="nucleotide sequence ID" value="NZ_AVNC01000015.1"/>
</dbReference>